<keyword evidence="6" id="KW-0653">Protein transport</keyword>
<evidence type="ECO:0000256" key="3">
    <source>
        <dbReference type="ARBA" id="ARBA00022448"/>
    </source>
</evidence>
<comment type="similarity">
    <text evidence="2">Belongs to the TPS (TC 1.B.20) family.</text>
</comment>
<dbReference type="Gene3D" id="2.40.160.50">
    <property type="entry name" value="membrane protein fhac: a member of the omp85/tpsb transporter family"/>
    <property type="match status" value="1"/>
</dbReference>
<feature type="chain" id="PRO_5027950406" evidence="9">
    <location>
        <begin position="40"/>
        <end position="605"/>
    </location>
</feature>
<dbReference type="InterPro" id="IPR034746">
    <property type="entry name" value="POTRA"/>
</dbReference>
<evidence type="ECO:0000256" key="8">
    <source>
        <dbReference type="ARBA" id="ARBA00023237"/>
    </source>
</evidence>
<dbReference type="AlphaFoldDB" id="A0A744KGL8"/>
<dbReference type="InterPro" id="IPR005565">
    <property type="entry name" value="Hemolysn_activator_HlyB_C"/>
</dbReference>
<keyword evidence="8" id="KW-0998">Cell outer membrane</keyword>
<keyword evidence="9" id="KW-0732">Signal</keyword>
<keyword evidence="4" id="KW-1134">Transmembrane beta strand</keyword>
<reference evidence="11" key="2">
    <citation type="submission" date="2020-02" db="EMBL/GenBank/DDBJ databases">
        <authorList>
            <consortium name="NCBI Pathogen Detection Project"/>
        </authorList>
    </citation>
    <scope>NUCLEOTIDE SEQUENCE</scope>
    <source>
        <strain evidence="11">MA.CK_07/00001464-1</strain>
    </source>
</reference>
<evidence type="ECO:0000256" key="5">
    <source>
        <dbReference type="ARBA" id="ARBA00022692"/>
    </source>
</evidence>
<sequence>MHILYLRAGSARPEKTHSHGRVFTLAPLALLAVSAISQAAGTPSAPGAGALGNQLRQERVLPPAPPVSAPLVLPDEGQARKALSSDSRTTVVVKKVEFTGLPAGLHGLSEPELQKLVAGDLNRPLTFAGLEAMAQKITDLYRQNGLLVARAILPPQTVKDGVLTIEVVPGRYDEPQITNSSALHTAVAQRLVRSTTPDGDVLTRAQLEREALLLSEIPGVNAQVAMKAGSRQGTTTPDITLTPGQRFGGYVGLDNQGDPTTGRSRVMAGGYANNLLGAGDQLRMDVLDAFEKSDLFSGSLDYSLLAGGAYGARVGANYSHLNYRYNLNKLGFKGYSDNWGLYVTLPWIRTSRARVDVRLDGGQQYLTDNYPEVFATESGSSRGRKTVSLGTLSVTGSVADLPGGLTGFGISGTAGNVDLRSDISRSFSQQAGSGGQFARLGYQVNHDQQVWGPFSVYAGVNGQLADGNLDSSQKFLMGGPSAVRAYDIGDGSVDQGVVGTAEIRSRWNIPVQGWLGNDPQLTVATFYDQGRGQQYRNNRGTDGSPLASGDNHNSLTLAGAGVYATLADAGSYALTLTWAHRTGSADPNAVHSDHDRFWVSAVKTF</sequence>
<dbReference type="Gene3D" id="3.10.20.310">
    <property type="entry name" value="membrane protein fhac"/>
    <property type="match status" value="1"/>
</dbReference>
<organism evidence="11">
    <name type="scientific">Salmonella enterica</name>
    <name type="common">Salmonella choleraesuis</name>
    <dbReference type="NCBI Taxonomy" id="28901"/>
    <lineage>
        <taxon>Bacteria</taxon>
        <taxon>Pseudomonadati</taxon>
        <taxon>Pseudomonadota</taxon>
        <taxon>Gammaproteobacteria</taxon>
        <taxon>Enterobacterales</taxon>
        <taxon>Enterobacteriaceae</taxon>
        <taxon>Salmonella</taxon>
    </lineage>
</organism>
<protein>
    <submittedName>
        <fullName evidence="11">ShlB/FhaC/HecB family hemolysin secretion/activation protein</fullName>
    </submittedName>
</protein>
<dbReference type="InterPro" id="IPR051544">
    <property type="entry name" value="TPS_OM_transporter"/>
</dbReference>
<dbReference type="PANTHER" id="PTHR34597">
    <property type="entry name" value="SLR1661 PROTEIN"/>
    <property type="match status" value="1"/>
</dbReference>
<evidence type="ECO:0000256" key="1">
    <source>
        <dbReference type="ARBA" id="ARBA00004442"/>
    </source>
</evidence>
<accession>A0A744KGL8</accession>
<evidence type="ECO:0000313" key="11">
    <source>
        <dbReference type="EMBL" id="HAF2609525.1"/>
    </source>
</evidence>
<proteinExistence type="inferred from homology"/>
<evidence type="ECO:0000256" key="7">
    <source>
        <dbReference type="ARBA" id="ARBA00023136"/>
    </source>
</evidence>
<dbReference type="Pfam" id="PF08479">
    <property type="entry name" value="POTRA_2"/>
    <property type="match status" value="1"/>
</dbReference>
<evidence type="ECO:0000259" key="10">
    <source>
        <dbReference type="PROSITE" id="PS51779"/>
    </source>
</evidence>
<evidence type="ECO:0000256" key="4">
    <source>
        <dbReference type="ARBA" id="ARBA00022452"/>
    </source>
</evidence>
<feature type="signal peptide" evidence="9">
    <location>
        <begin position="1"/>
        <end position="39"/>
    </location>
</feature>
<dbReference type="Pfam" id="PF03865">
    <property type="entry name" value="ShlB"/>
    <property type="match status" value="1"/>
</dbReference>
<keyword evidence="5" id="KW-0812">Transmembrane</keyword>
<feature type="domain" description="POTRA" evidence="10">
    <location>
        <begin position="91"/>
        <end position="170"/>
    </location>
</feature>
<dbReference type="PANTHER" id="PTHR34597:SF1">
    <property type="entry name" value="HEME_HEMOPEXIN TRANSPORTER PROTEIN HUXB"/>
    <property type="match status" value="1"/>
</dbReference>
<gene>
    <name evidence="11" type="ORF">G8N50_004979</name>
</gene>
<dbReference type="GO" id="GO:0009279">
    <property type="term" value="C:cell outer membrane"/>
    <property type="evidence" value="ECO:0007669"/>
    <property type="project" value="UniProtKB-SubCell"/>
</dbReference>
<dbReference type="GO" id="GO:0046819">
    <property type="term" value="P:protein secretion by the type V secretion system"/>
    <property type="evidence" value="ECO:0007669"/>
    <property type="project" value="TreeGrafter"/>
</dbReference>
<comment type="caution">
    <text evidence="11">The sequence shown here is derived from an EMBL/GenBank/DDBJ whole genome shotgun (WGS) entry which is preliminary data.</text>
</comment>
<dbReference type="InterPro" id="IPR013686">
    <property type="entry name" value="Polypept-transport_assoc_ShlB"/>
</dbReference>
<dbReference type="GO" id="GO:0098046">
    <property type="term" value="C:type V protein secretion system complex"/>
    <property type="evidence" value="ECO:0007669"/>
    <property type="project" value="TreeGrafter"/>
</dbReference>
<evidence type="ECO:0000256" key="6">
    <source>
        <dbReference type="ARBA" id="ARBA00022927"/>
    </source>
</evidence>
<evidence type="ECO:0000256" key="9">
    <source>
        <dbReference type="SAM" id="SignalP"/>
    </source>
</evidence>
<dbReference type="EMBL" id="DAAURU010000044">
    <property type="protein sequence ID" value="HAF2609525.1"/>
    <property type="molecule type" value="Genomic_DNA"/>
</dbReference>
<evidence type="ECO:0000256" key="2">
    <source>
        <dbReference type="ARBA" id="ARBA00009055"/>
    </source>
</evidence>
<dbReference type="GO" id="GO:0008320">
    <property type="term" value="F:protein transmembrane transporter activity"/>
    <property type="evidence" value="ECO:0007669"/>
    <property type="project" value="TreeGrafter"/>
</dbReference>
<dbReference type="PROSITE" id="PS51779">
    <property type="entry name" value="POTRA"/>
    <property type="match status" value="1"/>
</dbReference>
<reference evidence="11" key="1">
    <citation type="journal article" date="2018" name="Genome Biol.">
        <title>SKESA: strategic k-mer extension for scrupulous assemblies.</title>
        <authorList>
            <person name="Souvorov A."/>
            <person name="Agarwala R."/>
            <person name="Lipman D.J."/>
        </authorList>
    </citation>
    <scope>NUCLEOTIDE SEQUENCE</scope>
    <source>
        <strain evidence="11">MA.CK_07/00001464-1</strain>
    </source>
</reference>
<keyword evidence="7" id="KW-0472">Membrane</keyword>
<comment type="subcellular location">
    <subcellularLocation>
        <location evidence="1">Cell outer membrane</location>
    </subcellularLocation>
</comment>
<name>A0A744KGL8_SALER</name>
<keyword evidence="3" id="KW-0813">Transport</keyword>